<name>A0ACD4NTL1_9HYPH</name>
<dbReference type="EMBL" id="CP113520">
    <property type="protein sequence ID" value="WAJ30073.1"/>
    <property type="molecule type" value="Genomic_DNA"/>
</dbReference>
<organism evidence="1 2">
    <name type="scientific">Antarcticirhabdus aurantiaca</name>
    <dbReference type="NCBI Taxonomy" id="2606717"/>
    <lineage>
        <taxon>Bacteria</taxon>
        <taxon>Pseudomonadati</taxon>
        <taxon>Pseudomonadota</taxon>
        <taxon>Alphaproteobacteria</taxon>
        <taxon>Hyphomicrobiales</taxon>
        <taxon>Aurantimonadaceae</taxon>
        <taxon>Antarcticirhabdus</taxon>
    </lineage>
</organism>
<gene>
    <name evidence="1" type="ORF">OXU80_07645</name>
</gene>
<proteinExistence type="predicted"/>
<evidence type="ECO:0000313" key="2">
    <source>
        <dbReference type="Proteomes" id="UP001163223"/>
    </source>
</evidence>
<evidence type="ECO:0000313" key="1">
    <source>
        <dbReference type="EMBL" id="WAJ30073.1"/>
    </source>
</evidence>
<dbReference type="Proteomes" id="UP001163223">
    <property type="component" value="Chromosome"/>
</dbReference>
<sequence length="288" mass="29261">MAPNPARVPLLLALIPLSALSGCIEHDPTLGMVPRAPIGGDSGDLVASFERAPSHTYAAPPVRSIPRAPVRGPIGTPVGSGGGNGYEPPSRMAAATASAAPTPVVSSGGYGGYNEPASSPEPSYDAAPEPSYEQAAVYEEPAPAQQPQQAAAVYQQQAAYEPPRAAAPAGLQQVQFLPIVGAPPDSVAQLAQALARNAPGSNVQIVAASAGTAPTRLKGYLSAMTENGQTSVIYVWDVLDAAGNRINRIQGQEPATGRASGDAWTAVGPETMEAIARKTLAEAVRSAG</sequence>
<reference evidence="1" key="1">
    <citation type="submission" date="2022-11" db="EMBL/GenBank/DDBJ databases">
        <title>beta-Carotene-producing bacterium, Jeongeuplla avenae sp. nov., alleviates the salt stress of Arabidopsis seedlings.</title>
        <authorList>
            <person name="Jiang L."/>
            <person name="Lee J."/>
        </authorList>
    </citation>
    <scope>NUCLEOTIDE SEQUENCE</scope>
    <source>
        <strain evidence="1">DY_R2A_6</strain>
    </source>
</reference>
<keyword evidence="2" id="KW-1185">Reference proteome</keyword>
<accession>A0ACD4NTL1</accession>
<protein>
    <submittedName>
        <fullName evidence="1">Uncharacterized protein</fullName>
    </submittedName>
</protein>